<dbReference type="GO" id="GO:0005764">
    <property type="term" value="C:lysosome"/>
    <property type="evidence" value="ECO:0007669"/>
    <property type="project" value="TreeGrafter"/>
</dbReference>
<dbReference type="Pfam" id="PF15001">
    <property type="entry name" value="AP-5_subunit_s1"/>
    <property type="match status" value="1"/>
</dbReference>
<dbReference type="GO" id="GO:0030119">
    <property type="term" value="C:AP-type membrane coat adaptor complex"/>
    <property type="evidence" value="ECO:0007669"/>
    <property type="project" value="InterPro"/>
</dbReference>
<accession>A0A8S3YY98</accession>
<dbReference type="AlphaFoldDB" id="A0A8S3YY98"/>
<comment type="caution">
    <text evidence="1">The sequence shown here is derived from an EMBL/GenBank/DDBJ whole genome shotgun (WGS) entry which is preliminary data.</text>
</comment>
<dbReference type="GO" id="GO:0016197">
    <property type="term" value="P:endosomal transport"/>
    <property type="evidence" value="ECO:0007669"/>
    <property type="project" value="InterPro"/>
</dbReference>
<evidence type="ECO:0000313" key="1">
    <source>
        <dbReference type="EMBL" id="CAG5120140.1"/>
    </source>
</evidence>
<sequence length="205" mass="23997">MLLFLMTSFQDSTPQHLFYKFFHDDEPSDSQEVEDSQQKAEAPPLDPVEYRKARKRKLQRVVERLHSMYLFYAATNAKTTEAEMQLLNSDAIVPEFETGHFRLIKGDPFPQDMRVIWISVNGVGVAFVCYDYDNRVQGEITLRVLVRKLHECRFILQPSEIFNRPEKIDILLNKFVPCGHTLFMNHRVIKQLEKECDVLFKAIGN</sequence>
<proteinExistence type="predicted"/>
<dbReference type="PANTHER" id="PTHR16120">
    <property type="entry name" value="AP-5 COMPLEX SUBUNIT SIGMA-1"/>
    <property type="match status" value="1"/>
</dbReference>
<name>A0A8S3YY98_9EUPU</name>
<dbReference type="PANTHER" id="PTHR16120:SF0">
    <property type="entry name" value="AP-5 COMPLEX SUBUNIT SIGMA-1"/>
    <property type="match status" value="1"/>
</dbReference>
<dbReference type="GO" id="GO:0005770">
    <property type="term" value="C:late endosome"/>
    <property type="evidence" value="ECO:0007669"/>
    <property type="project" value="TreeGrafter"/>
</dbReference>
<evidence type="ECO:0000313" key="2">
    <source>
        <dbReference type="Proteomes" id="UP000678393"/>
    </source>
</evidence>
<organism evidence="1 2">
    <name type="scientific">Candidula unifasciata</name>
    <dbReference type="NCBI Taxonomy" id="100452"/>
    <lineage>
        <taxon>Eukaryota</taxon>
        <taxon>Metazoa</taxon>
        <taxon>Spiralia</taxon>
        <taxon>Lophotrochozoa</taxon>
        <taxon>Mollusca</taxon>
        <taxon>Gastropoda</taxon>
        <taxon>Heterobranchia</taxon>
        <taxon>Euthyneura</taxon>
        <taxon>Panpulmonata</taxon>
        <taxon>Eupulmonata</taxon>
        <taxon>Stylommatophora</taxon>
        <taxon>Helicina</taxon>
        <taxon>Helicoidea</taxon>
        <taxon>Geomitridae</taxon>
        <taxon>Candidula</taxon>
    </lineage>
</organism>
<keyword evidence="2" id="KW-1185">Reference proteome</keyword>
<dbReference type="Proteomes" id="UP000678393">
    <property type="component" value="Unassembled WGS sequence"/>
</dbReference>
<reference evidence="1" key="1">
    <citation type="submission" date="2021-04" db="EMBL/GenBank/DDBJ databases">
        <authorList>
            <consortium name="Molecular Ecology Group"/>
        </authorList>
    </citation>
    <scope>NUCLEOTIDE SEQUENCE</scope>
</reference>
<dbReference type="EMBL" id="CAJHNH020000844">
    <property type="protein sequence ID" value="CAG5120140.1"/>
    <property type="molecule type" value="Genomic_DNA"/>
</dbReference>
<protein>
    <submittedName>
        <fullName evidence="1">Uncharacterized protein</fullName>
    </submittedName>
</protein>
<dbReference type="InterPro" id="IPR029392">
    <property type="entry name" value="AP-5_subunit_s1"/>
</dbReference>
<dbReference type="OrthoDB" id="370698at2759"/>
<dbReference type="GO" id="GO:0005829">
    <property type="term" value="C:cytosol"/>
    <property type="evidence" value="ECO:0007669"/>
    <property type="project" value="TreeGrafter"/>
</dbReference>
<gene>
    <name evidence="1" type="ORF">CUNI_LOCUS5698</name>
</gene>
<dbReference type="GO" id="GO:0000724">
    <property type="term" value="P:double-strand break repair via homologous recombination"/>
    <property type="evidence" value="ECO:0007669"/>
    <property type="project" value="InterPro"/>
</dbReference>